<protein>
    <submittedName>
        <fullName evidence="1">Uncharacterized protein</fullName>
    </submittedName>
</protein>
<organism evidence="1 2">
    <name type="scientific">Candidatus Woesebacteria bacterium RBG_13_36_22</name>
    <dbReference type="NCBI Taxonomy" id="1802478"/>
    <lineage>
        <taxon>Bacteria</taxon>
        <taxon>Candidatus Woeseibacteriota</taxon>
    </lineage>
</organism>
<comment type="caution">
    <text evidence="1">The sequence shown here is derived from an EMBL/GenBank/DDBJ whole genome shotgun (WGS) entry which is preliminary data.</text>
</comment>
<dbReference type="Proteomes" id="UP000176939">
    <property type="component" value="Unassembled WGS sequence"/>
</dbReference>
<evidence type="ECO:0000313" key="1">
    <source>
        <dbReference type="EMBL" id="OGM08869.1"/>
    </source>
</evidence>
<name>A0A1F7X2C3_9BACT</name>
<gene>
    <name evidence="1" type="ORF">A2Z67_02570</name>
</gene>
<sequence>MSYYTGYNISFNPEPTIEEFNQILKDLTELSGYSEGTFDSRPPTPPASFISLYTSWYDYEENMIAVSKKHPNILMEVNGAGENNDDLWTAWFKNGKYYRTDAEIIYPVYDESKMI</sequence>
<dbReference type="AlphaFoldDB" id="A0A1F7X2C3"/>
<proteinExistence type="predicted"/>
<accession>A0A1F7X2C3</accession>
<dbReference type="EMBL" id="MGFQ01000035">
    <property type="protein sequence ID" value="OGM08869.1"/>
    <property type="molecule type" value="Genomic_DNA"/>
</dbReference>
<evidence type="ECO:0000313" key="2">
    <source>
        <dbReference type="Proteomes" id="UP000176939"/>
    </source>
</evidence>
<reference evidence="1 2" key="1">
    <citation type="journal article" date="2016" name="Nat. Commun.">
        <title>Thousands of microbial genomes shed light on interconnected biogeochemical processes in an aquifer system.</title>
        <authorList>
            <person name="Anantharaman K."/>
            <person name="Brown C.T."/>
            <person name="Hug L.A."/>
            <person name="Sharon I."/>
            <person name="Castelle C.J."/>
            <person name="Probst A.J."/>
            <person name="Thomas B.C."/>
            <person name="Singh A."/>
            <person name="Wilkins M.J."/>
            <person name="Karaoz U."/>
            <person name="Brodie E.L."/>
            <person name="Williams K.H."/>
            <person name="Hubbard S.S."/>
            <person name="Banfield J.F."/>
        </authorList>
    </citation>
    <scope>NUCLEOTIDE SEQUENCE [LARGE SCALE GENOMIC DNA]</scope>
</reference>